<dbReference type="GO" id="GO:0006508">
    <property type="term" value="P:proteolysis"/>
    <property type="evidence" value="ECO:0007669"/>
    <property type="project" value="TreeGrafter"/>
</dbReference>
<accession>A0A8J2PRP6</accession>
<evidence type="ECO:0000256" key="1">
    <source>
        <dbReference type="SAM" id="SignalP"/>
    </source>
</evidence>
<reference evidence="3" key="1">
    <citation type="submission" date="2021-09" db="EMBL/GenBank/DDBJ databases">
        <authorList>
            <consortium name="Pathogen Informatics"/>
        </authorList>
    </citation>
    <scope>NUCLEOTIDE SEQUENCE</scope>
</reference>
<dbReference type="Gene3D" id="3.40.710.10">
    <property type="entry name" value="DD-peptidase/beta-lactamase superfamily"/>
    <property type="match status" value="1"/>
</dbReference>
<dbReference type="OrthoDB" id="5946976at2759"/>
<dbReference type="PANTHER" id="PTHR46520:SF1">
    <property type="entry name" value="SERINE BETA-LACTAMASE-LIKE PROTEIN LACTB, MITOCHONDRIAL"/>
    <property type="match status" value="1"/>
</dbReference>
<dbReference type="Pfam" id="PF00144">
    <property type="entry name" value="Beta-lactamase"/>
    <property type="match status" value="1"/>
</dbReference>
<keyword evidence="1" id="KW-0732">Signal</keyword>
<sequence>MRWHHSLALPLSITCVALGFSNDRQSCSTPRYFEQKEKADTIVKQFMVRNGVPGLSIGVSRNGRCIWEQGYGYADVEQLVPCKSGTVMRIASISKPVTAVLAARLVQSGKLELDASVQDYVPDFPKKKYNEKDVTITIRQLLSHTSGIRHYKTVNFSCFIYSENVGFVPLSVFGT</sequence>
<dbReference type="Proteomes" id="UP000746747">
    <property type="component" value="Unassembled WGS sequence"/>
</dbReference>
<dbReference type="GO" id="GO:0008233">
    <property type="term" value="F:peptidase activity"/>
    <property type="evidence" value="ECO:0007669"/>
    <property type="project" value="TreeGrafter"/>
</dbReference>
<feature type="domain" description="Beta-lactamase-related" evidence="2">
    <location>
        <begin position="40"/>
        <end position="152"/>
    </location>
</feature>
<evidence type="ECO:0000313" key="3">
    <source>
        <dbReference type="EMBL" id="CAG9532598.1"/>
    </source>
</evidence>
<dbReference type="GO" id="GO:0019216">
    <property type="term" value="P:regulation of lipid metabolic process"/>
    <property type="evidence" value="ECO:0007669"/>
    <property type="project" value="TreeGrafter"/>
</dbReference>
<name>A0A8J2PRP6_9BILA</name>
<dbReference type="PANTHER" id="PTHR46520">
    <property type="entry name" value="SERINE BETA-LACTAMASE-LIKE PROTEIN LACTB, MITOCHONDRIAL"/>
    <property type="match status" value="1"/>
</dbReference>
<protein>
    <recommendedName>
        <fullName evidence="2">Beta-lactamase-related domain-containing protein</fullName>
    </recommendedName>
</protein>
<feature type="chain" id="PRO_5035236145" description="Beta-lactamase-related domain-containing protein" evidence="1">
    <location>
        <begin position="20"/>
        <end position="175"/>
    </location>
</feature>
<dbReference type="EMBL" id="CAKAEH010001028">
    <property type="protein sequence ID" value="CAG9532598.1"/>
    <property type="molecule type" value="Genomic_DNA"/>
</dbReference>
<dbReference type="GO" id="GO:0005739">
    <property type="term" value="C:mitochondrion"/>
    <property type="evidence" value="ECO:0007669"/>
    <property type="project" value="TreeGrafter"/>
</dbReference>
<dbReference type="InterPro" id="IPR012338">
    <property type="entry name" value="Beta-lactam/transpept-like"/>
</dbReference>
<feature type="signal peptide" evidence="1">
    <location>
        <begin position="1"/>
        <end position="19"/>
    </location>
</feature>
<comment type="caution">
    <text evidence="3">The sequence shown here is derived from an EMBL/GenBank/DDBJ whole genome shotgun (WGS) entry which is preliminary data.</text>
</comment>
<evidence type="ECO:0000313" key="4">
    <source>
        <dbReference type="Proteomes" id="UP000746747"/>
    </source>
</evidence>
<dbReference type="AlphaFoldDB" id="A0A8J2PRP6"/>
<dbReference type="SUPFAM" id="SSF56601">
    <property type="entry name" value="beta-lactamase/transpeptidase-like"/>
    <property type="match status" value="1"/>
</dbReference>
<proteinExistence type="predicted"/>
<keyword evidence="4" id="KW-1185">Reference proteome</keyword>
<organism evidence="3 4">
    <name type="scientific">Cercopithifilaria johnstoni</name>
    <dbReference type="NCBI Taxonomy" id="2874296"/>
    <lineage>
        <taxon>Eukaryota</taxon>
        <taxon>Metazoa</taxon>
        <taxon>Ecdysozoa</taxon>
        <taxon>Nematoda</taxon>
        <taxon>Chromadorea</taxon>
        <taxon>Rhabditida</taxon>
        <taxon>Spirurina</taxon>
        <taxon>Spiruromorpha</taxon>
        <taxon>Filarioidea</taxon>
        <taxon>Onchocercidae</taxon>
        <taxon>Cercopithifilaria</taxon>
    </lineage>
</organism>
<gene>
    <name evidence="3" type="ORF">CJOHNSTONI_LOCUS2897</name>
</gene>
<dbReference type="InterPro" id="IPR001466">
    <property type="entry name" value="Beta-lactam-related"/>
</dbReference>
<dbReference type="InterPro" id="IPR052794">
    <property type="entry name" value="Mito_Ser_Protease_LACTB"/>
</dbReference>
<evidence type="ECO:0000259" key="2">
    <source>
        <dbReference type="Pfam" id="PF00144"/>
    </source>
</evidence>